<dbReference type="InterPro" id="IPR002885">
    <property type="entry name" value="PPR_rpt"/>
</dbReference>
<proteinExistence type="predicted"/>
<dbReference type="Pfam" id="PF01535">
    <property type="entry name" value="PPR"/>
    <property type="match status" value="6"/>
</dbReference>
<reference evidence="3 4" key="1">
    <citation type="submission" date="2021-08" db="EMBL/GenBank/DDBJ databases">
        <title>WGS assembly of Ceratopteris richardii.</title>
        <authorList>
            <person name="Marchant D.B."/>
            <person name="Chen G."/>
            <person name="Jenkins J."/>
            <person name="Shu S."/>
            <person name="Leebens-Mack J."/>
            <person name="Grimwood J."/>
            <person name="Schmutz J."/>
            <person name="Soltis P."/>
            <person name="Soltis D."/>
            <person name="Chen Z.-H."/>
        </authorList>
    </citation>
    <scope>NUCLEOTIDE SEQUENCE [LARGE SCALE GENOMIC DNA]</scope>
    <source>
        <strain evidence="3">Whitten #5841</strain>
        <tissue evidence="3">Leaf</tissue>
    </source>
</reference>
<sequence>MSLFIRSPREGVNCHASIVIQSHNLRVLGLSDGSISAFQMSWPQRKLLKNVRLEHALKYTSGCHEHGMAISRERIYELLLGCAKTKHLEAGRKAQHYMALLGLDTVTVFNNHLIRIFASCQSLAEAYKTFQMVLSPTVRTWTAIISAYGELGRVEQVIKLYMKMQEAGIQPDKVVFLCVLKFCGCSYNSDFIRLVHYHSLEVDLDSDMAFRSALIAAYANFEHLEDAQRIFDRVSNADQVIWGAMIAGYANRNYGSAAFELFAKMQEQGICGNEFIYTSVFKSCGSMGEVRKGRKLHHLVIEAGVDSNIHVGSSVVDMYGKCGNLEDALKVFDKLHKRNIVSWGAMIGAYVQNDMGDRALAVFARMQNDHIKPDRLVYVYALRACEKSRTLTECLCIHDQIVRAGLNTDTLICHTLIEVYLVCGSLLDGNRLFDMSSQNVDAWNAWLAGYVGNYTFCMNDLFDKLLQSGIILNDLILLNLLKACGTAGSLEIGRQVHLSIIKYGFESDGLIISALIDMYAKGGSLVEAHVIFHEVACDDVVIWGSMMSAYSAQGFCACVCQLYEKMEAKSIAPDKVVFLALLKACGTTKLLNQGRIIHFQIIKFKLESDLTIGNSIVDMYAKCGSMDEALNVFHILPYQDEVSWSAITGGCVGHGYSSQARELLNVMMEHGQNPAGGFTNLLAACSHAGLIEEGLGFFKCMSNAGIAPDIEQYSCMVDLFCRKGKMKLAKDLLRTMPAIPDFVSLISLLTSCRTHGKPDLANQCFEHARMKVVPDLDIWWRLYTDTTDTKGDELINQRNIVVLHKCSL</sequence>
<feature type="repeat" description="PPR" evidence="2">
    <location>
        <begin position="238"/>
        <end position="272"/>
    </location>
</feature>
<dbReference type="GO" id="GO:0003723">
    <property type="term" value="F:RNA binding"/>
    <property type="evidence" value="ECO:0007669"/>
    <property type="project" value="InterPro"/>
</dbReference>
<gene>
    <name evidence="3" type="ORF">KP509_23G075700</name>
</gene>
<evidence type="ECO:0000256" key="2">
    <source>
        <dbReference type="PROSITE-ProRule" id="PRU00708"/>
    </source>
</evidence>
<dbReference type="FunFam" id="1.25.40.10:FF:000344">
    <property type="entry name" value="Pentatricopeptide repeat-containing protein"/>
    <property type="match status" value="1"/>
</dbReference>
<evidence type="ECO:0000313" key="3">
    <source>
        <dbReference type="EMBL" id="KAH7302501.1"/>
    </source>
</evidence>
<dbReference type="Pfam" id="PF12854">
    <property type="entry name" value="PPR_1"/>
    <property type="match status" value="1"/>
</dbReference>
<dbReference type="GO" id="GO:0009451">
    <property type="term" value="P:RNA modification"/>
    <property type="evidence" value="ECO:0007669"/>
    <property type="project" value="InterPro"/>
</dbReference>
<keyword evidence="1" id="KW-0677">Repeat</keyword>
<feature type="repeat" description="PPR" evidence="2">
    <location>
        <begin position="137"/>
        <end position="171"/>
    </location>
</feature>
<dbReference type="GO" id="GO:0048731">
    <property type="term" value="P:system development"/>
    <property type="evidence" value="ECO:0007669"/>
    <property type="project" value="UniProtKB-ARBA"/>
</dbReference>
<organism evidence="3 4">
    <name type="scientific">Ceratopteris richardii</name>
    <name type="common">Triangle waterfern</name>
    <dbReference type="NCBI Taxonomy" id="49495"/>
    <lineage>
        <taxon>Eukaryota</taxon>
        <taxon>Viridiplantae</taxon>
        <taxon>Streptophyta</taxon>
        <taxon>Embryophyta</taxon>
        <taxon>Tracheophyta</taxon>
        <taxon>Polypodiopsida</taxon>
        <taxon>Polypodiidae</taxon>
        <taxon>Polypodiales</taxon>
        <taxon>Pteridineae</taxon>
        <taxon>Pteridaceae</taxon>
        <taxon>Parkerioideae</taxon>
        <taxon>Ceratopteris</taxon>
    </lineage>
</organism>
<dbReference type="Proteomes" id="UP000825935">
    <property type="component" value="Chromosome 23"/>
</dbReference>
<dbReference type="FunFam" id="1.25.40.10:FF:000158">
    <property type="entry name" value="pentatricopeptide repeat-containing protein At2g33680"/>
    <property type="match status" value="1"/>
</dbReference>
<dbReference type="PROSITE" id="PS51375">
    <property type="entry name" value="PPR"/>
    <property type="match status" value="5"/>
</dbReference>
<evidence type="ECO:0000313" key="4">
    <source>
        <dbReference type="Proteomes" id="UP000825935"/>
    </source>
</evidence>
<protein>
    <recommendedName>
        <fullName evidence="5">Pentatricopeptide repeat-containing protein</fullName>
    </recommendedName>
</protein>
<dbReference type="EMBL" id="CM035428">
    <property type="protein sequence ID" value="KAH7302501.1"/>
    <property type="molecule type" value="Genomic_DNA"/>
</dbReference>
<feature type="repeat" description="PPR" evidence="2">
    <location>
        <begin position="339"/>
        <end position="373"/>
    </location>
</feature>
<accession>A0A8T2S343</accession>
<keyword evidence="4" id="KW-1185">Reference proteome</keyword>
<dbReference type="Gene3D" id="1.25.40.10">
    <property type="entry name" value="Tetratricopeptide repeat domain"/>
    <property type="match status" value="6"/>
</dbReference>
<feature type="repeat" description="PPR" evidence="2">
    <location>
        <begin position="640"/>
        <end position="674"/>
    </location>
</feature>
<dbReference type="InterPro" id="IPR011990">
    <property type="entry name" value="TPR-like_helical_dom_sf"/>
</dbReference>
<name>A0A8T2S343_CERRI</name>
<comment type="caution">
    <text evidence="3">The sequence shown here is derived from an EMBL/GenBank/DDBJ whole genome shotgun (WGS) entry which is preliminary data.</text>
</comment>
<evidence type="ECO:0000256" key="1">
    <source>
        <dbReference type="ARBA" id="ARBA00022737"/>
    </source>
</evidence>
<dbReference type="NCBIfam" id="TIGR00756">
    <property type="entry name" value="PPR"/>
    <property type="match status" value="4"/>
</dbReference>
<feature type="repeat" description="PPR" evidence="2">
    <location>
        <begin position="539"/>
        <end position="573"/>
    </location>
</feature>
<evidence type="ECO:0008006" key="5">
    <source>
        <dbReference type="Google" id="ProtNLM"/>
    </source>
</evidence>
<dbReference type="InterPro" id="IPR046960">
    <property type="entry name" value="PPR_At4g14850-like_plant"/>
</dbReference>
<dbReference type="FunFam" id="1.25.40.10:FF:000285">
    <property type="entry name" value="Pentatricopeptide repeat-containing protein, chloroplastic"/>
    <property type="match status" value="1"/>
</dbReference>
<dbReference type="AlphaFoldDB" id="A0A8T2S343"/>
<dbReference type="PANTHER" id="PTHR47926">
    <property type="entry name" value="PENTATRICOPEPTIDE REPEAT-CONTAINING PROTEIN"/>
    <property type="match status" value="1"/>
</dbReference>
<dbReference type="Pfam" id="PF13041">
    <property type="entry name" value="PPR_2"/>
    <property type="match status" value="2"/>
</dbReference>